<reference evidence="2" key="1">
    <citation type="submission" date="2023-10" db="EMBL/GenBank/DDBJ databases">
        <title>Genome assembly of Pristionchus species.</title>
        <authorList>
            <person name="Yoshida K."/>
            <person name="Sommer R.J."/>
        </authorList>
    </citation>
    <scope>NUCLEOTIDE SEQUENCE</scope>
    <source>
        <strain evidence="2">RS5133</strain>
    </source>
</reference>
<feature type="region of interest" description="Disordered" evidence="1">
    <location>
        <begin position="188"/>
        <end position="227"/>
    </location>
</feature>
<sequence length="350" mass="36745">DFSNVLSNMMSGMINRSISNLPSIDNSNDLPLVKSSSSTSALPSTGVNYSHSLDNLISNIFTAMDKSNIDPSDDSTTPMGTDPSERTTMVATEMATEGEMTATSRGNTSAAPSIPSTTSSIPPTISRIPSTTSTINSTTTSSGSSSNSTSTLPVHSSITSTVSPSWTTSSPPSSRLLISSTPSFSSFPSNHSITPLSNSSLPPSFSSSSPSSISSSTRSSNPSGDLRDVLKNHGFNIPDIKNLTTLVESIDRMNAHLANRSISVGNNRTLSVEAVSAISWGDIKNQLFMSPTVNRNDVDYAEYDNEEMEDEDEKEEDIMNGASPSLNGTNGMGNSTNNGTGESGWGHNGT</sequence>
<evidence type="ECO:0000256" key="1">
    <source>
        <dbReference type="SAM" id="MobiDB-lite"/>
    </source>
</evidence>
<proteinExistence type="predicted"/>
<feature type="non-terminal residue" evidence="2">
    <location>
        <position position="1"/>
    </location>
</feature>
<evidence type="ECO:0000313" key="3">
    <source>
        <dbReference type="Proteomes" id="UP001432322"/>
    </source>
</evidence>
<accession>A0AAV5WB72</accession>
<protein>
    <submittedName>
        <fullName evidence="2">Uncharacterized protein</fullName>
    </submittedName>
</protein>
<name>A0AAV5WB72_9BILA</name>
<dbReference type="EMBL" id="BTSY01000005">
    <property type="protein sequence ID" value="GMT28788.1"/>
    <property type="molecule type" value="Genomic_DNA"/>
</dbReference>
<feature type="compositionally biased region" description="Low complexity" evidence="1">
    <location>
        <begin position="188"/>
        <end position="223"/>
    </location>
</feature>
<feature type="non-terminal residue" evidence="2">
    <location>
        <position position="350"/>
    </location>
</feature>
<feature type="compositionally biased region" description="Gly residues" evidence="1">
    <location>
        <begin position="341"/>
        <end position="350"/>
    </location>
</feature>
<feature type="region of interest" description="Disordered" evidence="1">
    <location>
        <begin position="67"/>
        <end position="86"/>
    </location>
</feature>
<feature type="region of interest" description="Disordered" evidence="1">
    <location>
        <begin position="305"/>
        <end position="350"/>
    </location>
</feature>
<feature type="compositionally biased region" description="Low complexity" evidence="1">
    <location>
        <begin position="325"/>
        <end position="340"/>
    </location>
</feature>
<evidence type="ECO:0000313" key="2">
    <source>
        <dbReference type="EMBL" id="GMT28788.1"/>
    </source>
</evidence>
<feature type="compositionally biased region" description="Acidic residues" evidence="1">
    <location>
        <begin position="305"/>
        <end position="318"/>
    </location>
</feature>
<keyword evidence="3" id="KW-1185">Reference proteome</keyword>
<feature type="region of interest" description="Disordered" evidence="1">
    <location>
        <begin position="98"/>
        <end position="175"/>
    </location>
</feature>
<dbReference type="Proteomes" id="UP001432322">
    <property type="component" value="Unassembled WGS sequence"/>
</dbReference>
<gene>
    <name evidence="2" type="ORF">PFISCL1PPCAC_20085</name>
</gene>
<comment type="caution">
    <text evidence="2">The sequence shown here is derived from an EMBL/GenBank/DDBJ whole genome shotgun (WGS) entry which is preliminary data.</text>
</comment>
<dbReference type="AlphaFoldDB" id="A0AAV5WB72"/>
<organism evidence="2 3">
    <name type="scientific">Pristionchus fissidentatus</name>
    <dbReference type="NCBI Taxonomy" id="1538716"/>
    <lineage>
        <taxon>Eukaryota</taxon>
        <taxon>Metazoa</taxon>
        <taxon>Ecdysozoa</taxon>
        <taxon>Nematoda</taxon>
        <taxon>Chromadorea</taxon>
        <taxon>Rhabditida</taxon>
        <taxon>Rhabditina</taxon>
        <taxon>Diplogasteromorpha</taxon>
        <taxon>Diplogasteroidea</taxon>
        <taxon>Neodiplogasteridae</taxon>
        <taxon>Pristionchus</taxon>
    </lineage>
</organism>